<dbReference type="STRING" id="476281.ICMP_527"/>
<dbReference type="Proteomes" id="UP000061704">
    <property type="component" value="Chromosome"/>
</dbReference>
<proteinExistence type="inferred from homology"/>
<dbReference type="KEGG" id="icp:ICMP_527"/>
<dbReference type="Gene3D" id="6.10.250.2350">
    <property type="match status" value="1"/>
</dbReference>
<evidence type="ECO:0000256" key="2">
    <source>
        <dbReference type="ARBA" id="ARBA00008889"/>
    </source>
</evidence>
<keyword evidence="4 9" id="KW-0694">RNA-binding</keyword>
<dbReference type="NCBIfam" id="NF000955">
    <property type="entry name" value="PRK00099.1-1"/>
    <property type="match status" value="1"/>
</dbReference>
<reference evidence="10 11" key="1">
    <citation type="journal article" date="2011" name="Genome Biol. Evol.">
        <title>Reductive evolution of bacterial genome in insect gut environment.</title>
        <authorList>
            <person name="Nikoh N."/>
            <person name="Hosokawa T."/>
            <person name="Ohshima K."/>
            <person name="Hattori M."/>
            <person name="Fukatsu T."/>
        </authorList>
    </citation>
    <scope>NUCLEOTIDE SEQUENCE [LARGE SCALE GENOMIC DNA]</scope>
    <source>
        <strain evidence="10 11">Mpkobe</strain>
    </source>
</reference>
<dbReference type="Pfam" id="PF00466">
    <property type="entry name" value="Ribosomal_L10"/>
    <property type="match status" value="1"/>
</dbReference>
<gene>
    <name evidence="9 10" type="primary">rplJ</name>
    <name evidence="10" type="ORF">ICMP_527</name>
</gene>
<dbReference type="CDD" id="cd05797">
    <property type="entry name" value="Ribosomal_L10"/>
    <property type="match status" value="1"/>
</dbReference>
<evidence type="ECO:0000256" key="4">
    <source>
        <dbReference type="ARBA" id="ARBA00022884"/>
    </source>
</evidence>
<dbReference type="HOGENOM" id="CLU_092227_0_2_6"/>
<dbReference type="SUPFAM" id="SSF160369">
    <property type="entry name" value="Ribosomal protein L10-like"/>
    <property type="match status" value="1"/>
</dbReference>
<organism evidence="10 11">
    <name type="scientific">Candidatus Ishikawaella capsulata Mpkobe</name>
    <dbReference type="NCBI Taxonomy" id="476281"/>
    <lineage>
        <taxon>Bacteria</taxon>
        <taxon>Pseudomonadati</taxon>
        <taxon>Pseudomonadota</taxon>
        <taxon>Gammaproteobacteria</taxon>
        <taxon>Enterobacterales</taxon>
        <taxon>Enterobacteriaceae</taxon>
        <taxon>Candidatus Ishikawella</taxon>
    </lineage>
</organism>
<dbReference type="GO" id="GO:0005840">
    <property type="term" value="C:ribosome"/>
    <property type="evidence" value="ECO:0007669"/>
    <property type="project" value="UniProtKB-KW"/>
</dbReference>
<dbReference type="InterPro" id="IPR001790">
    <property type="entry name" value="Ribosomal_uL10"/>
</dbReference>
<keyword evidence="6 9" id="KW-0687">Ribonucleoprotein</keyword>
<name>C5WDG8_9ENTR</name>
<evidence type="ECO:0000256" key="3">
    <source>
        <dbReference type="ARBA" id="ARBA00022730"/>
    </source>
</evidence>
<dbReference type="InterPro" id="IPR043141">
    <property type="entry name" value="Ribosomal_uL10-like_sf"/>
</dbReference>
<comment type="similarity">
    <text evidence="2 9">Belongs to the universal ribosomal protein uL10 family.</text>
</comment>
<comment type="subunit">
    <text evidence="9">Part of the ribosomal stalk of the 50S ribosomal subunit. The N-terminus interacts with L11 and the large rRNA to form the base of the stalk. The C-terminus forms an elongated spine to which L12 dimers bind in a sequential fashion forming a multimeric L10(L12)X complex.</text>
</comment>
<evidence type="ECO:0000256" key="6">
    <source>
        <dbReference type="ARBA" id="ARBA00023274"/>
    </source>
</evidence>
<dbReference type="EMBL" id="AP010872">
    <property type="protein sequence ID" value="BAH83374.1"/>
    <property type="molecule type" value="Genomic_DNA"/>
</dbReference>
<dbReference type="Gene3D" id="3.30.70.1730">
    <property type="match status" value="1"/>
</dbReference>
<keyword evidence="3 9" id="KW-0699">rRNA-binding</keyword>
<dbReference type="GO" id="GO:0006412">
    <property type="term" value="P:translation"/>
    <property type="evidence" value="ECO:0007669"/>
    <property type="project" value="UniProtKB-UniRule"/>
</dbReference>
<evidence type="ECO:0000256" key="9">
    <source>
        <dbReference type="HAMAP-Rule" id="MF_00362"/>
    </source>
</evidence>
<dbReference type="InterPro" id="IPR047865">
    <property type="entry name" value="Ribosomal_uL10_bac_type"/>
</dbReference>
<dbReference type="InterPro" id="IPR022973">
    <property type="entry name" value="Ribosomal_uL10_bac"/>
</dbReference>
<keyword evidence="11" id="KW-1185">Reference proteome</keyword>
<sequence>MVLNLKEKQSIVAEVSEVVKTALSAVIIDSKGVTSDKMTELRQLARNVGVYMKVVRNTLLRQAIMGSQFECLKDIFIGPSLIACSMEHPGAAARLFKEFSQKNPNLKIKAAAFEGNLISATQIDFLANLPTYKEALARLIATLKEAIAGRMVRTLSAIRDAKAMVST</sequence>
<dbReference type="OrthoDB" id="9808307at2"/>
<comment type="function">
    <text evidence="1 9">Forms part of the ribosomal stalk, playing a central role in the interaction of the ribosome with GTP-bound translation factors.</text>
</comment>
<dbReference type="GO" id="GO:0070180">
    <property type="term" value="F:large ribosomal subunit rRNA binding"/>
    <property type="evidence" value="ECO:0007669"/>
    <property type="project" value="UniProtKB-UniRule"/>
</dbReference>
<keyword evidence="5 9" id="KW-0689">Ribosomal protein</keyword>
<dbReference type="RefSeq" id="WP_041069677.1">
    <property type="nucleotide sequence ID" value="NZ_AP010872.1"/>
</dbReference>
<dbReference type="FunFam" id="3.30.70.1730:FF:000001">
    <property type="entry name" value="50S ribosomal protein L10"/>
    <property type="match status" value="1"/>
</dbReference>
<dbReference type="AlphaFoldDB" id="C5WDG8"/>
<evidence type="ECO:0000313" key="11">
    <source>
        <dbReference type="Proteomes" id="UP000061704"/>
    </source>
</evidence>
<accession>C5WDG8</accession>
<comment type="function">
    <text evidence="7">Protein L10 is also a translational repressor protein. It controls the translation of the rplJL-rpoBC operon by binding to its mRNA.</text>
</comment>
<dbReference type="HAMAP" id="MF_00362">
    <property type="entry name" value="Ribosomal_uL10"/>
    <property type="match status" value="1"/>
</dbReference>
<evidence type="ECO:0000256" key="5">
    <source>
        <dbReference type="ARBA" id="ARBA00022980"/>
    </source>
</evidence>
<dbReference type="PANTHER" id="PTHR11560">
    <property type="entry name" value="39S RIBOSOMAL PROTEIN L10, MITOCHONDRIAL"/>
    <property type="match status" value="1"/>
</dbReference>
<dbReference type="GO" id="GO:1990904">
    <property type="term" value="C:ribonucleoprotein complex"/>
    <property type="evidence" value="ECO:0007669"/>
    <property type="project" value="UniProtKB-KW"/>
</dbReference>
<evidence type="ECO:0000256" key="1">
    <source>
        <dbReference type="ARBA" id="ARBA00002633"/>
    </source>
</evidence>
<evidence type="ECO:0000256" key="8">
    <source>
        <dbReference type="ARBA" id="ARBA00035202"/>
    </source>
</evidence>
<evidence type="ECO:0000313" key="10">
    <source>
        <dbReference type="EMBL" id="BAH83374.1"/>
    </source>
</evidence>
<evidence type="ECO:0000256" key="7">
    <source>
        <dbReference type="ARBA" id="ARBA00024685"/>
    </source>
</evidence>
<protein>
    <recommendedName>
        <fullName evidence="8 9">Large ribosomal subunit protein uL10</fullName>
    </recommendedName>
</protein>